<evidence type="ECO:0000256" key="1">
    <source>
        <dbReference type="SAM" id="MobiDB-lite"/>
    </source>
</evidence>
<gene>
    <name evidence="2" type="ORF">PFISCL1PPCAC_23970</name>
</gene>
<sequence>RKSRPSLDRISDDPSNSEDDEANMRALEEEKGLFTGHKEVDVPPEYETDEDRPIKGAEPPYPTMNTPDERKREDEHKKLMENVLNGSSDDSDHDGFSVQNRQTVKQIDHPELDLADAAGHSMVYPPSSPPAY</sequence>
<feature type="compositionally biased region" description="Basic and acidic residues" evidence="1">
    <location>
        <begin position="1"/>
        <end position="12"/>
    </location>
</feature>
<feature type="region of interest" description="Disordered" evidence="1">
    <location>
        <begin position="1"/>
        <end position="108"/>
    </location>
</feature>
<protein>
    <submittedName>
        <fullName evidence="2">Uncharacterized protein</fullName>
    </submittedName>
</protein>
<dbReference type="Proteomes" id="UP001432322">
    <property type="component" value="Unassembled WGS sequence"/>
</dbReference>
<evidence type="ECO:0000313" key="2">
    <source>
        <dbReference type="EMBL" id="GMT32673.1"/>
    </source>
</evidence>
<organism evidence="2 3">
    <name type="scientific">Pristionchus fissidentatus</name>
    <dbReference type="NCBI Taxonomy" id="1538716"/>
    <lineage>
        <taxon>Eukaryota</taxon>
        <taxon>Metazoa</taxon>
        <taxon>Ecdysozoa</taxon>
        <taxon>Nematoda</taxon>
        <taxon>Chromadorea</taxon>
        <taxon>Rhabditida</taxon>
        <taxon>Rhabditina</taxon>
        <taxon>Diplogasteromorpha</taxon>
        <taxon>Diplogasteroidea</taxon>
        <taxon>Neodiplogasteridae</taxon>
        <taxon>Pristionchus</taxon>
    </lineage>
</organism>
<reference evidence="2" key="1">
    <citation type="submission" date="2023-10" db="EMBL/GenBank/DDBJ databases">
        <title>Genome assembly of Pristionchus species.</title>
        <authorList>
            <person name="Yoshida K."/>
            <person name="Sommer R.J."/>
        </authorList>
    </citation>
    <scope>NUCLEOTIDE SEQUENCE</scope>
    <source>
        <strain evidence="2">RS5133</strain>
    </source>
</reference>
<dbReference type="AlphaFoldDB" id="A0AAV5WMR2"/>
<comment type="caution">
    <text evidence="2">The sequence shown here is derived from an EMBL/GenBank/DDBJ whole genome shotgun (WGS) entry which is preliminary data.</text>
</comment>
<evidence type="ECO:0000313" key="3">
    <source>
        <dbReference type="Proteomes" id="UP001432322"/>
    </source>
</evidence>
<accession>A0AAV5WMR2</accession>
<proteinExistence type="predicted"/>
<feature type="compositionally biased region" description="Basic and acidic residues" evidence="1">
    <location>
        <begin position="22"/>
        <end position="41"/>
    </location>
</feature>
<feature type="non-terminal residue" evidence="2">
    <location>
        <position position="1"/>
    </location>
</feature>
<keyword evidence="3" id="KW-1185">Reference proteome</keyword>
<feature type="compositionally biased region" description="Basic and acidic residues" evidence="1">
    <location>
        <begin position="67"/>
        <end position="80"/>
    </location>
</feature>
<feature type="non-terminal residue" evidence="2">
    <location>
        <position position="132"/>
    </location>
</feature>
<name>A0AAV5WMR2_9BILA</name>
<dbReference type="EMBL" id="BTSY01000006">
    <property type="protein sequence ID" value="GMT32673.1"/>
    <property type="molecule type" value="Genomic_DNA"/>
</dbReference>